<accession>A0ACC0J0E4</accession>
<sequence>MVDALGKKYISVFKPVDEEPMAVNNLIVNRNIEIPLVLENLLNSTFDGLDRGNYPIRSSEGTGGAYFMLDALGKKYISGFKPVDEEPMAVNNPRLLISNGWGRTKEGTRVEGALREVAPTF</sequence>
<protein>
    <submittedName>
        <fullName evidence="1">Phosphatidylinositol 4-kinase gamma 3</fullName>
    </submittedName>
</protein>
<organism evidence="1 2">
    <name type="scientific">Camellia lanceoleosa</name>
    <dbReference type="NCBI Taxonomy" id="1840588"/>
    <lineage>
        <taxon>Eukaryota</taxon>
        <taxon>Viridiplantae</taxon>
        <taxon>Streptophyta</taxon>
        <taxon>Embryophyta</taxon>
        <taxon>Tracheophyta</taxon>
        <taxon>Spermatophyta</taxon>
        <taxon>Magnoliopsida</taxon>
        <taxon>eudicotyledons</taxon>
        <taxon>Gunneridae</taxon>
        <taxon>Pentapetalae</taxon>
        <taxon>asterids</taxon>
        <taxon>Ericales</taxon>
        <taxon>Theaceae</taxon>
        <taxon>Camellia</taxon>
    </lineage>
</organism>
<reference evidence="1 2" key="1">
    <citation type="journal article" date="2022" name="Plant J.">
        <title>Chromosome-level genome of Camellia lanceoleosa provides a valuable resource for understanding genome evolution and self-incompatibility.</title>
        <authorList>
            <person name="Gong W."/>
            <person name="Xiao S."/>
            <person name="Wang L."/>
            <person name="Liao Z."/>
            <person name="Chang Y."/>
            <person name="Mo W."/>
            <person name="Hu G."/>
            <person name="Li W."/>
            <person name="Zhao G."/>
            <person name="Zhu H."/>
            <person name="Hu X."/>
            <person name="Ji K."/>
            <person name="Xiang X."/>
            <person name="Song Q."/>
            <person name="Yuan D."/>
            <person name="Jin S."/>
            <person name="Zhang L."/>
        </authorList>
    </citation>
    <scope>NUCLEOTIDE SEQUENCE [LARGE SCALE GENOMIC DNA]</scope>
    <source>
        <strain evidence="1">SQ_2022a</strain>
    </source>
</reference>
<name>A0ACC0J0E4_9ERIC</name>
<dbReference type="Proteomes" id="UP001060215">
    <property type="component" value="Chromosome 1"/>
</dbReference>
<dbReference type="EMBL" id="CM045758">
    <property type="protein sequence ID" value="KAI8029951.1"/>
    <property type="molecule type" value="Genomic_DNA"/>
</dbReference>
<evidence type="ECO:0000313" key="2">
    <source>
        <dbReference type="Proteomes" id="UP001060215"/>
    </source>
</evidence>
<keyword evidence="2" id="KW-1185">Reference proteome</keyword>
<proteinExistence type="predicted"/>
<gene>
    <name evidence="1" type="ORF">LOK49_LG01G01503</name>
</gene>
<comment type="caution">
    <text evidence="1">The sequence shown here is derived from an EMBL/GenBank/DDBJ whole genome shotgun (WGS) entry which is preliminary data.</text>
</comment>
<evidence type="ECO:0000313" key="1">
    <source>
        <dbReference type="EMBL" id="KAI8029951.1"/>
    </source>
</evidence>